<evidence type="ECO:0000313" key="9">
    <source>
        <dbReference type="EMBL" id="MCY6371477.1"/>
    </source>
</evidence>
<name>A0ABT4CQY8_9CLOT</name>
<evidence type="ECO:0000256" key="2">
    <source>
        <dbReference type="ARBA" id="ARBA00009142"/>
    </source>
</evidence>
<feature type="transmembrane region" description="Helical" evidence="8">
    <location>
        <begin position="199"/>
        <end position="217"/>
    </location>
</feature>
<reference evidence="9" key="1">
    <citation type="submission" date="2022-12" db="EMBL/GenBank/DDBJ databases">
        <authorList>
            <person name="Wang J."/>
        </authorList>
    </citation>
    <scope>NUCLEOTIDE SEQUENCE</scope>
    <source>
        <strain evidence="9">HY-42-06</strain>
    </source>
</reference>
<evidence type="ECO:0000256" key="3">
    <source>
        <dbReference type="ARBA" id="ARBA00022448"/>
    </source>
</evidence>
<keyword evidence="3" id="KW-0813">Transport</keyword>
<feature type="transmembrane region" description="Helical" evidence="8">
    <location>
        <begin position="100"/>
        <end position="118"/>
    </location>
</feature>
<protein>
    <recommendedName>
        <fullName evidence="8">Probable membrane transporter protein</fullName>
    </recommendedName>
</protein>
<keyword evidence="5 8" id="KW-0812">Transmembrane</keyword>
<keyword evidence="10" id="KW-1185">Reference proteome</keyword>
<evidence type="ECO:0000256" key="5">
    <source>
        <dbReference type="ARBA" id="ARBA00022692"/>
    </source>
</evidence>
<comment type="subcellular location">
    <subcellularLocation>
        <location evidence="1 8">Cell membrane</location>
        <topology evidence="1 8">Multi-pass membrane protein</topology>
    </subcellularLocation>
</comment>
<dbReference type="Pfam" id="PF01925">
    <property type="entry name" value="TauE"/>
    <property type="match status" value="1"/>
</dbReference>
<keyword evidence="4 8" id="KW-1003">Cell membrane</keyword>
<evidence type="ECO:0000256" key="6">
    <source>
        <dbReference type="ARBA" id="ARBA00022989"/>
    </source>
</evidence>
<accession>A0ABT4CQY8</accession>
<evidence type="ECO:0000256" key="7">
    <source>
        <dbReference type="ARBA" id="ARBA00023136"/>
    </source>
</evidence>
<evidence type="ECO:0000256" key="8">
    <source>
        <dbReference type="RuleBase" id="RU363041"/>
    </source>
</evidence>
<evidence type="ECO:0000313" key="10">
    <source>
        <dbReference type="Proteomes" id="UP001079657"/>
    </source>
</evidence>
<dbReference type="InterPro" id="IPR052017">
    <property type="entry name" value="TSUP"/>
</dbReference>
<proteinExistence type="inferred from homology"/>
<comment type="similarity">
    <text evidence="2 8">Belongs to the 4-toluene sulfonate uptake permease (TSUP) (TC 2.A.102) family.</text>
</comment>
<sequence>MGLSVIILLLFIVFVGYLIQNIAGFGAVIFSLPFALLVVGRHEYVPVTLVLSILQCVYIAFKDREYIVWKEFFKMILLAFGGVPIGFYISKNYSEGSLKILLAIFIVLNSSLSLYKIYMKKPSVKELGKLKYLLPVISGCLQAAFSVGGPMISAYISKISSEKRQFRVMLCLYWCVLNPAILLQLAFSRTLNLGHVKLLIILLPAAVLGIFVGNIFISKIRQDRFEILVHCGLIASALMLL</sequence>
<organism evidence="9 10">
    <name type="scientific">Clostridium ganghwense</name>
    <dbReference type="NCBI Taxonomy" id="312089"/>
    <lineage>
        <taxon>Bacteria</taxon>
        <taxon>Bacillati</taxon>
        <taxon>Bacillota</taxon>
        <taxon>Clostridia</taxon>
        <taxon>Eubacteriales</taxon>
        <taxon>Clostridiaceae</taxon>
        <taxon>Clostridium</taxon>
    </lineage>
</organism>
<feature type="transmembrane region" description="Helical" evidence="8">
    <location>
        <begin position="67"/>
        <end position="88"/>
    </location>
</feature>
<comment type="caution">
    <text evidence="9">The sequence shown here is derived from an EMBL/GenBank/DDBJ whole genome shotgun (WGS) entry which is preliminary data.</text>
</comment>
<feature type="transmembrane region" description="Helical" evidence="8">
    <location>
        <begin position="168"/>
        <end position="187"/>
    </location>
</feature>
<dbReference type="PANTHER" id="PTHR30269:SF37">
    <property type="entry name" value="MEMBRANE TRANSPORTER PROTEIN"/>
    <property type="match status" value="1"/>
</dbReference>
<dbReference type="PANTHER" id="PTHR30269">
    <property type="entry name" value="TRANSMEMBRANE PROTEIN YFCA"/>
    <property type="match status" value="1"/>
</dbReference>
<evidence type="ECO:0000256" key="4">
    <source>
        <dbReference type="ARBA" id="ARBA00022475"/>
    </source>
</evidence>
<feature type="transmembrane region" description="Helical" evidence="8">
    <location>
        <begin position="6"/>
        <end position="32"/>
    </location>
</feature>
<keyword evidence="7 8" id="KW-0472">Membrane</keyword>
<evidence type="ECO:0000256" key="1">
    <source>
        <dbReference type="ARBA" id="ARBA00004651"/>
    </source>
</evidence>
<dbReference type="EMBL" id="JAPQES010000004">
    <property type="protein sequence ID" value="MCY6371477.1"/>
    <property type="molecule type" value="Genomic_DNA"/>
</dbReference>
<feature type="transmembrane region" description="Helical" evidence="8">
    <location>
        <begin position="44"/>
        <end position="61"/>
    </location>
</feature>
<keyword evidence="6 8" id="KW-1133">Transmembrane helix</keyword>
<gene>
    <name evidence="9" type="ORF">OXH55_12575</name>
</gene>
<dbReference type="InterPro" id="IPR002781">
    <property type="entry name" value="TM_pro_TauE-like"/>
</dbReference>
<dbReference type="Proteomes" id="UP001079657">
    <property type="component" value="Unassembled WGS sequence"/>
</dbReference>
<dbReference type="RefSeq" id="WP_268050338.1">
    <property type="nucleotide sequence ID" value="NZ_JAPQES010000004.1"/>
</dbReference>